<accession>A0A932M0F8</accession>
<dbReference type="InterPro" id="IPR013429">
    <property type="entry name" value="Regulatory_FmdB_Zinc_ribbon"/>
</dbReference>
<evidence type="ECO:0000256" key="1">
    <source>
        <dbReference type="SAM" id="MobiDB-lite"/>
    </source>
</evidence>
<dbReference type="AlphaFoldDB" id="A0A932M0F8"/>
<organism evidence="3 4">
    <name type="scientific">Tectimicrobiota bacterium</name>
    <dbReference type="NCBI Taxonomy" id="2528274"/>
    <lineage>
        <taxon>Bacteria</taxon>
        <taxon>Pseudomonadati</taxon>
        <taxon>Nitrospinota/Tectimicrobiota group</taxon>
        <taxon>Candidatus Tectimicrobiota</taxon>
    </lineage>
</organism>
<dbReference type="Pfam" id="PF09723">
    <property type="entry name" value="Zn_ribbon_8"/>
    <property type="match status" value="1"/>
</dbReference>
<name>A0A932M0F8_UNCTE</name>
<dbReference type="SMART" id="SM00834">
    <property type="entry name" value="CxxC_CXXC_SSSS"/>
    <property type="match status" value="1"/>
</dbReference>
<feature type="domain" description="Putative regulatory protein FmdB zinc ribbon" evidence="2">
    <location>
        <begin position="1"/>
        <end position="43"/>
    </location>
</feature>
<dbReference type="NCBIfam" id="TIGR02605">
    <property type="entry name" value="CxxC_CxxC_SSSS"/>
    <property type="match status" value="1"/>
</dbReference>
<evidence type="ECO:0000313" key="4">
    <source>
        <dbReference type="Proteomes" id="UP000741360"/>
    </source>
</evidence>
<sequence length="127" mass="14081">MPIFEYLCHDCRRKFSLLVGVSAHEVAASCPRCGGTNYRKLISRIARVRSEEAIMEELADPTKIGDPENPRDLARWARKMGSALGEEGGEDFDAMVDEMMEGESHGGEEGLSGHSREEDSSDFDDDL</sequence>
<dbReference type="Proteomes" id="UP000741360">
    <property type="component" value="Unassembled WGS sequence"/>
</dbReference>
<feature type="region of interest" description="Disordered" evidence="1">
    <location>
        <begin position="96"/>
        <end position="127"/>
    </location>
</feature>
<evidence type="ECO:0000259" key="2">
    <source>
        <dbReference type="SMART" id="SM00834"/>
    </source>
</evidence>
<protein>
    <submittedName>
        <fullName evidence="3">Zinc ribbon domain-containing protein</fullName>
    </submittedName>
</protein>
<dbReference type="EMBL" id="JACPSX010000039">
    <property type="protein sequence ID" value="MBI3013901.1"/>
    <property type="molecule type" value="Genomic_DNA"/>
</dbReference>
<proteinExistence type="predicted"/>
<comment type="caution">
    <text evidence="3">The sequence shown here is derived from an EMBL/GenBank/DDBJ whole genome shotgun (WGS) entry which is preliminary data.</text>
</comment>
<reference evidence="3" key="1">
    <citation type="submission" date="2020-07" db="EMBL/GenBank/DDBJ databases">
        <title>Huge and variable diversity of episymbiotic CPR bacteria and DPANN archaea in groundwater ecosystems.</title>
        <authorList>
            <person name="He C.Y."/>
            <person name="Keren R."/>
            <person name="Whittaker M."/>
            <person name="Farag I.F."/>
            <person name="Doudna J."/>
            <person name="Cate J.H.D."/>
            <person name="Banfield J.F."/>
        </authorList>
    </citation>
    <scope>NUCLEOTIDE SEQUENCE</scope>
    <source>
        <strain evidence="3">NC_groundwater_717_Ag_S-0.2um_59_8</strain>
    </source>
</reference>
<evidence type="ECO:0000313" key="3">
    <source>
        <dbReference type="EMBL" id="MBI3013901.1"/>
    </source>
</evidence>
<gene>
    <name evidence="3" type="ORF">HYY65_02285</name>
</gene>